<feature type="domain" description="Trimeric autotransporter adhesin YadA-like head" evidence="1">
    <location>
        <begin position="347"/>
        <end position="373"/>
    </location>
</feature>
<dbReference type="Pfam" id="PF05658">
    <property type="entry name" value="YadA_head"/>
    <property type="match status" value="6"/>
</dbReference>
<dbReference type="GO" id="GO:0019867">
    <property type="term" value="C:outer membrane"/>
    <property type="evidence" value="ECO:0007669"/>
    <property type="project" value="InterPro"/>
</dbReference>
<feature type="domain" description="ESPR" evidence="2">
    <location>
        <begin position="1"/>
        <end position="49"/>
    </location>
</feature>
<dbReference type="RefSeq" id="WP_005826329.1">
    <property type="nucleotide sequence ID" value="NZ_ACQL01000182.1"/>
</dbReference>
<dbReference type="InterPro" id="IPR037174">
    <property type="entry name" value="Trimeric_adhesin"/>
</dbReference>
<reference evidence="3 4" key="1">
    <citation type="journal article" date="2010" name="Vet. Microbiol.">
        <title>Production of haemolysins by strains of the Actinobacillus minor/porcitonsillarum complex.</title>
        <authorList>
            <person name="Arya G."/>
            <person name="Niven D.F."/>
        </authorList>
    </citation>
    <scope>NUCLEOTIDE SEQUENCE [LARGE SCALE GENOMIC DNA]</scope>
    <source>
        <strain evidence="3 4">NM305</strain>
    </source>
</reference>
<evidence type="ECO:0000313" key="3">
    <source>
        <dbReference type="EMBL" id="EER45928.1"/>
    </source>
</evidence>
<dbReference type="SUPFAM" id="SSF101967">
    <property type="entry name" value="Adhesin YadA, collagen-binding domain"/>
    <property type="match status" value="2"/>
</dbReference>
<dbReference type="InterPro" id="IPR024973">
    <property type="entry name" value="ESPR"/>
</dbReference>
<dbReference type="Pfam" id="PF13018">
    <property type="entry name" value="ESPR"/>
    <property type="match status" value="1"/>
</dbReference>
<proteinExistence type="predicted"/>
<dbReference type="eggNOG" id="COG5295">
    <property type="taxonomic scope" value="Bacteria"/>
</dbReference>
<organism evidence="3 4">
    <name type="scientific">Actinobacillus minor NM305</name>
    <dbReference type="NCBI Taxonomy" id="637911"/>
    <lineage>
        <taxon>Bacteria</taxon>
        <taxon>Pseudomonadati</taxon>
        <taxon>Pseudomonadota</taxon>
        <taxon>Gammaproteobacteria</taxon>
        <taxon>Pasteurellales</taxon>
        <taxon>Pasteurellaceae</taxon>
        <taxon>Actinobacillus</taxon>
    </lineage>
</organism>
<sequence>MNKIFKVIWNHAAQRFDVVSELTKSNGKSSSTTDNRIEPSKALLALGVAGAALLGTTDAMAALSVAQPQVGTSGVTSGTNANNGAAPLYISTPKGNTYGTAVLIGENVLNKDNGGGSVIIGDSAKGDNLSVVIGRQAKSEGQQDVVIGAGAEQRNTSSKSYSTAIGREAVVGEKGAVAVSIGYQALANNSYATAIGGNSVAAGQAGTAIGFKANAEGGSSLAMGFGANATASNTVALGVSSVASGFTSFAGGSKAKALQSYSVAIGAESEANGVNGSTAIGWSAGVFDTAESGVALGAASKVRGTRAIAIGRSTWATGVRSTAMGQSANTQADYSIAIGNNANVTVATATNSIAMGNVSTVSGSNSIAIGPNSNVTGNSSTAVGVGNQVYANNAGAFGDPNTIQAGADGSYAFGNDNTISGANTFVLGNNVNVATEDSVILGNASEAATAVNVDEATVGPITYSGFKGSVQQAGEYVSVGANGDERQIKNVAAGQITKTSTDAINGSQLYAVAAELGKGFNVTSADGTNNINILPGNNVQFVNGTLTTANVKPLANGGASVTFDVDKGTFDVPNDGKLVSSTTDTGVATVTDVANAVNEGYWKVGNANDVVNNVHFGDDVRFTNGTNTTVTVKQNGVSRTDVTIDTDFAKLPTQNTDTTTINNNGGTISVDVNMGEGSVDAGTGIASVNNGDTNKVANISNVVELVNKTGWNVFQDNTASNNKKDLVVAGDNVVFAAGANTTVDIQNTDGKTTTITYDVDLSKVNTTVENTTLSVANGKVQPPATTDAGKLVNATTVANAINDSGWQTTLTGGVVETINPGDKVNYVDGKTTTASVVKNANTGEVNVTFEVNKQEIAATTTGTAGLKGTTTNRDNFVTAGDVIDTINNVYWTATAGTDGGSLATPATEEQVKAGDKVTFKAGEGLTIKQEGKNFTYSINAGDVTSDTNLNNVGNGLGKATGNTASGTVALVSDVADAINNSGWVTKTTAGAPVVVNPGDQVNYVDGKNTKANVAANTNGGVDVTFDVNTGTSSVTTDGKAEADTANGDVATITDVVNTINSVYHSVASTKVADTNGESTYVANDESKINAGDTVNYNAGQNIKISGEGNNINISTTENVTFTNAVVNSTLSLGNVSDAAAPVVNMTSQKAVPATNNDLVNNKAPTTALNITAKDGNPTQITGVGSVLNTTDVETNPDADTATNVVNSPLVDLGKDGAPLADNILNS</sequence>
<feature type="domain" description="Trimeric autotransporter adhesin YadA-like head" evidence="1">
    <location>
        <begin position="316"/>
        <end position="342"/>
    </location>
</feature>
<accession>C5S588</accession>
<gene>
    <name evidence="3" type="ORF">AM305_03917</name>
</gene>
<dbReference type="Gene3D" id="2.150.10.10">
    <property type="entry name" value="Serralysin-like metalloprotease, C-terminal"/>
    <property type="match status" value="3"/>
</dbReference>
<comment type="caution">
    <text evidence="3">The sequence shown here is derived from an EMBL/GenBank/DDBJ whole genome shotgun (WGS) entry which is preliminary data.</text>
</comment>
<dbReference type="Gene3D" id="1.20.5.170">
    <property type="match status" value="1"/>
</dbReference>
<evidence type="ECO:0000259" key="1">
    <source>
        <dbReference type="Pfam" id="PF05658"/>
    </source>
</evidence>
<name>C5S588_9PAST</name>
<feature type="domain" description="Trimeric autotransporter adhesin YadA-like head" evidence="1">
    <location>
        <begin position="290"/>
        <end position="312"/>
    </location>
</feature>
<evidence type="ECO:0000313" key="4">
    <source>
        <dbReference type="Proteomes" id="UP000005532"/>
    </source>
</evidence>
<dbReference type="InterPro" id="IPR008640">
    <property type="entry name" value="Adhesin_Head_dom"/>
</dbReference>
<dbReference type="InterPro" id="IPR011049">
    <property type="entry name" value="Serralysin-like_metalloprot_C"/>
</dbReference>
<feature type="domain" description="Trimeric autotransporter adhesin YadA-like head" evidence="1">
    <location>
        <begin position="215"/>
        <end position="239"/>
    </location>
</feature>
<dbReference type="AlphaFoldDB" id="C5S588"/>
<dbReference type="CDD" id="cd12820">
    <property type="entry name" value="LbR_YadA-like"/>
    <property type="match status" value="2"/>
</dbReference>
<feature type="domain" description="Trimeric autotransporter adhesin YadA-like head" evidence="1">
    <location>
        <begin position="178"/>
        <end position="199"/>
    </location>
</feature>
<protein>
    <submittedName>
        <fullName evidence="3">Autotransporter adhesin</fullName>
    </submittedName>
</protein>
<dbReference type="EMBL" id="ACQL01000182">
    <property type="protein sequence ID" value="EER45928.1"/>
    <property type="molecule type" value="Genomic_DNA"/>
</dbReference>
<evidence type="ECO:0000259" key="2">
    <source>
        <dbReference type="Pfam" id="PF13018"/>
    </source>
</evidence>
<feature type="domain" description="Trimeric autotransporter adhesin YadA-like head" evidence="1">
    <location>
        <begin position="243"/>
        <end position="269"/>
    </location>
</feature>
<dbReference type="Gene3D" id="3.90.1780.10">
    <property type="entry name" value="Trimeric adhesin"/>
    <property type="match status" value="5"/>
</dbReference>
<feature type="non-terminal residue" evidence="3">
    <location>
        <position position="1226"/>
    </location>
</feature>
<dbReference type="Proteomes" id="UP000005532">
    <property type="component" value="Unassembled WGS sequence"/>
</dbReference>